<dbReference type="Pfam" id="PF00356">
    <property type="entry name" value="LacI"/>
    <property type="match status" value="1"/>
</dbReference>
<dbReference type="Proteomes" id="UP000051820">
    <property type="component" value="Unassembled WGS sequence"/>
</dbReference>
<dbReference type="SUPFAM" id="SSF47413">
    <property type="entry name" value="lambda repressor-like DNA-binding domains"/>
    <property type="match status" value="1"/>
</dbReference>
<dbReference type="CDD" id="cd01392">
    <property type="entry name" value="HTH_LacI"/>
    <property type="match status" value="1"/>
</dbReference>
<dbReference type="InterPro" id="IPR000843">
    <property type="entry name" value="HTH_LacI"/>
</dbReference>
<dbReference type="PANTHER" id="PTHR30146">
    <property type="entry name" value="LACI-RELATED TRANSCRIPTIONAL REPRESSOR"/>
    <property type="match status" value="1"/>
</dbReference>
<keyword evidence="1" id="KW-0805">Transcription regulation</keyword>
<dbReference type="PROSITE" id="PS00356">
    <property type="entry name" value="HTH_LACI_1"/>
    <property type="match status" value="1"/>
</dbReference>
<organism evidence="5 6">
    <name type="scientific">Paucilactobacillus suebicus DSM 5007 = KCTC 3549</name>
    <dbReference type="NCBI Taxonomy" id="1423807"/>
    <lineage>
        <taxon>Bacteria</taxon>
        <taxon>Bacillati</taxon>
        <taxon>Bacillota</taxon>
        <taxon>Bacilli</taxon>
        <taxon>Lactobacillales</taxon>
        <taxon>Lactobacillaceae</taxon>
        <taxon>Paucilactobacillus</taxon>
    </lineage>
</organism>
<evidence type="ECO:0000313" key="6">
    <source>
        <dbReference type="Proteomes" id="UP000051820"/>
    </source>
</evidence>
<dbReference type="GO" id="GO:0003700">
    <property type="term" value="F:DNA-binding transcription factor activity"/>
    <property type="evidence" value="ECO:0007669"/>
    <property type="project" value="TreeGrafter"/>
</dbReference>
<dbReference type="InterPro" id="IPR028082">
    <property type="entry name" value="Peripla_BP_I"/>
</dbReference>
<dbReference type="GO" id="GO:0000976">
    <property type="term" value="F:transcription cis-regulatory region binding"/>
    <property type="evidence" value="ECO:0007669"/>
    <property type="project" value="TreeGrafter"/>
</dbReference>
<dbReference type="STRING" id="1423807.FD16_GL000349"/>
<proteinExistence type="predicted"/>
<keyword evidence="3" id="KW-0804">Transcription</keyword>
<name>A0A0R1WCU2_9LACO</name>
<dbReference type="Pfam" id="PF13377">
    <property type="entry name" value="Peripla_BP_3"/>
    <property type="match status" value="1"/>
</dbReference>
<dbReference type="SMART" id="SM00354">
    <property type="entry name" value="HTH_LACI"/>
    <property type="match status" value="1"/>
</dbReference>
<evidence type="ECO:0000313" key="5">
    <source>
        <dbReference type="EMBL" id="KRM11980.1"/>
    </source>
</evidence>
<dbReference type="Gene3D" id="1.10.260.40">
    <property type="entry name" value="lambda repressor-like DNA-binding domains"/>
    <property type="match status" value="1"/>
</dbReference>
<dbReference type="PROSITE" id="PS50932">
    <property type="entry name" value="HTH_LACI_2"/>
    <property type="match status" value="1"/>
</dbReference>
<dbReference type="AlphaFoldDB" id="A0A0R1WCU2"/>
<sequence>MIKLADIAKLAHVSKSAASLALNDKPGVSEATRQRVKAIVADSGYKPLRQKSVTKQFDLIAIKSSNIITDDFSQQAFFQKMLGLFANEINHFQARLNIMTLTVEEFKSGKFPLSGEGAILIGTDLSAQTINLVEHVQPNLVIIDTSLPTENKNFVTMDSFQGSYQAAKYLANQGFQRFGYISSKIRIHNFDERRRGFEAGLAATGHMLDLDNVCSFSPIVPHPKSEEINGLIHRRNLPDVFFCEDDYMAIELLKICQKHRISVPRDVAIMGFDDINEDQLVYPEISSVHVPIREMVLQTLTTLTKLVSGELTANVKIHVQTRIIERQSTSVNK</sequence>
<feature type="domain" description="HTH lacI-type" evidence="4">
    <location>
        <begin position="2"/>
        <end position="50"/>
    </location>
</feature>
<evidence type="ECO:0000256" key="2">
    <source>
        <dbReference type="ARBA" id="ARBA00023125"/>
    </source>
</evidence>
<dbReference type="EMBL" id="AZGF01000012">
    <property type="protein sequence ID" value="KRM11980.1"/>
    <property type="molecule type" value="Genomic_DNA"/>
</dbReference>
<dbReference type="OrthoDB" id="9796186at2"/>
<dbReference type="eggNOG" id="COG1609">
    <property type="taxonomic scope" value="Bacteria"/>
</dbReference>
<keyword evidence="6" id="KW-1185">Reference proteome</keyword>
<accession>A0A0R1WCU2</accession>
<dbReference type="InterPro" id="IPR046335">
    <property type="entry name" value="LacI/GalR-like_sensor"/>
</dbReference>
<dbReference type="SUPFAM" id="SSF53822">
    <property type="entry name" value="Periplasmic binding protein-like I"/>
    <property type="match status" value="1"/>
</dbReference>
<evidence type="ECO:0000256" key="1">
    <source>
        <dbReference type="ARBA" id="ARBA00023015"/>
    </source>
</evidence>
<dbReference type="RefSeq" id="WP_010621146.1">
    <property type="nucleotide sequence ID" value="NZ_AZGF01000012.1"/>
</dbReference>
<evidence type="ECO:0000256" key="3">
    <source>
        <dbReference type="ARBA" id="ARBA00023163"/>
    </source>
</evidence>
<reference evidence="5 6" key="1">
    <citation type="journal article" date="2015" name="Genome Announc.">
        <title>Expanding the biotechnology potential of lactobacilli through comparative genomics of 213 strains and associated genera.</title>
        <authorList>
            <person name="Sun Z."/>
            <person name="Harris H.M."/>
            <person name="McCann A."/>
            <person name="Guo C."/>
            <person name="Argimon S."/>
            <person name="Zhang W."/>
            <person name="Yang X."/>
            <person name="Jeffery I.B."/>
            <person name="Cooney J.C."/>
            <person name="Kagawa T.F."/>
            <person name="Liu W."/>
            <person name="Song Y."/>
            <person name="Salvetti E."/>
            <person name="Wrobel A."/>
            <person name="Rasinkangas P."/>
            <person name="Parkhill J."/>
            <person name="Rea M.C."/>
            <person name="O'Sullivan O."/>
            <person name="Ritari J."/>
            <person name="Douillard F.P."/>
            <person name="Paul Ross R."/>
            <person name="Yang R."/>
            <person name="Briner A.E."/>
            <person name="Felis G.E."/>
            <person name="de Vos W.M."/>
            <person name="Barrangou R."/>
            <person name="Klaenhammer T.R."/>
            <person name="Caufield P.W."/>
            <person name="Cui Y."/>
            <person name="Zhang H."/>
            <person name="O'Toole P.W."/>
        </authorList>
    </citation>
    <scope>NUCLEOTIDE SEQUENCE [LARGE SCALE GENOMIC DNA]</scope>
    <source>
        <strain evidence="5 6">DSM 5007</strain>
    </source>
</reference>
<gene>
    <name evidence="5" type="ORF">FD16_GL000349</name>
</gene>
<keyword evidence="2" id="KW-0238">DNA-binding</keyword>
<comment type="caution">
    <text evidence="5">The sequence shown here is derived from an EMBL/GenBank/DDBJ whole genome shotgun (WGS) entry which is preliminary data.</text>
</comment>
<protein>
    <submittedName>
        <fullName evidence="5">Transcriptional regulator, LacI family</fullName>
    </submittedName>
</protein>
<evidence type="ECO:0000259" key="4">
    <source>
        <dbReference type="PROSITE" id="PS50932"/>
    </source>
</evidence>
<dbReference type="PATRIC" id="fig|1423807.3.peg.353"/>
<dbReference type="PANTHER" id="PTHR30146:SF150">
    <property type="entry name" value="ARABINOSE METABOLISM TRANSCRIPTIONAL REPRESSOR"/>
    <property type="match status" value="1"/>
</dbReference>
<dbReference type="Gene3D" id="3.40.50.2300">
    <property type="match status" value="2"/>
</dbReference>
<dbReference type="InterPro" id="IPR010982">
    <property type="entry name" value="Lambda_DNA-bd_dom_sf"/>
</dbReference>